<evidence type="ECO:0000313" key="3">
    <source>
        <dbReference type="EMBL" id="GAA4424569.1"/>
    </source>
</evidence>
<dbReference type="InterPro" id="IPR027291">
    <property type="entry name" value="Glyco_hydro_38_N_sf"/>
</dbReference>
<dbReference type="SUPFAM" id="SSF88713">
    <property type="entry name" value="Glycoside hydrolase/deacetylase"/>
    <property type="match status" value="1"/>
</dbReference>
<feature type="region of interest" description="Disordered" evidence="1">
    <location>
        <begin position="796"/>
        <end position="820"/>
    </location>
</feature>
<sequence length="840" mass="92237">MPRITEILLLGHTHHDVGYTGSPRVVDRRHRRAVGEVLDLCDRHAEPGPEQFRWTFEVARPVLEFVRTAPRRDVERLAELVRAGRISVTGGYLNMTQLIGEHELDASYEQLDDLARAGIRVRTEQHGDVNGIAWGAVTAMRRAGIDRLVMALNPDHGRPPFTQPTGFWWEGPDGEAVFVWLSTHYGIGEQWGIVDGEVKTAEQHIARFVCELESRADYPYGVALVHAANDNRWPTARFLDVVRHWNATHPETPMRTATVDEALDRVLPTAERTAAPTVRGEWSDWWSHGHGSTARDVALYRSARTFALTGRVAHALARLREPVPVPTAEVIGYRRGPVQLRDAAELSADLAMVDEQLLLFDEHTWGSWESYSSAGSDFTHSHWNAKAGFACAAHDWGRDVAVEGMVRLLGDSGGGGPDTTRVAVLNPTARPRTEPVSVEVDLRRRVLLARDVPAFGVAWFDLPPSPRPGPPARTIATARYELTVDPRRGGVASLVERATGRELVDGDAEHGLGAVVVEQVAPGSDHPMVTRDPKHFRPEDPGPEFVLALARQEAEPTTEYGPGHAAITWRASGPHLDEVRTTVRLYDDVDLVDVEVRVTKPEVFAPESVFVAFPFDVPGRHFWLETAGAVFRAGDEQLPDTCMDWYSIQHAAAVVDGAGDGVLWGSFDAPLVQVGDVHTGRWARELRTPTGHLNSWIMNNLHFTNFRAAQGGTATFRYRFAPGRGLDRADVRHLGRAVLQPLAPRVMTGPTAMRGSAGLEVEPAEDVLVDLAPGADEAEVRIRLRAVRDSDVPATVRWTGPGSVELEAGPAGRPGGDDGRGAVRVVVPRHGVVDLLARRS</sequence>
<evidence type="ECO:0000259" key="2">
    <source>
        <dbReference type="Pfam" id="PF01074"/>
    </source>
</evidence>
<dbReference type="CDD" id="cd10791">
    <property type="entry name" value="GH38N_AMII_like_1"/>
    <property type="match status" value="1"/>
</dbReference>
<dbReference type="SUPFAM" id="SSF74650">
    <property type="entry name" value="Galactose mutarotase-like"/>
    <property type="match status" value="1"/>
</dbReference>
<feature type="domain" description="Glycoside hydrolase family 38 N-terminal" evidence="2">
    <location>
        <begin position="7"/>
        <end position="268"/>
    </location>
</feature>
<evidence type="ECO:0000256" key="1">
    <source>
        <dbReference type="SAM" id="MobiDB-lite"/>
    </source>
</evidence>
<reference evidence="4" key="1">
    <citation type="journal article" date="2019" name="Int. J. Syst. Evol. Microbiol.">
        <title>The Global Catalogue of Microorganisms (GCM) 10K type strain sequencing project: providing services to taxonomists for standard genome sequencing and annotation.</title>
        <authorList>
            <consortium name="The Broad Institute Genomics Platform"/>
            <consortium name="The Broad Institute Genome Sequencing Center for Infectious Disease"/>
            <person name="Wu L."/>
            <person name="Ma J."/>
        </authorList>
    </citation>
    <scope>NUCLEOTIDE SEQUENCE [LARGE SCALE GENOMIC DNA]</scope>
    <source>
        <strain evidence="4">JCM 17810</strain>
    </source>
</reference>
<dbReference type="RefSeq" id="WP_345216248.1">
    <property type="nucleotide sequence ID" value="NZ_BAABGN010000009.1"/>
</dbReference>
<organism evidence="3 4">
    <name type="scientific">Georgenia halophila</name>
    <dbReference type="NCBI Taxonomy" id="620889"/>
    <lineage>
        <taxon>Bacteria</taxon>
        <taxon>Bacillati</taxon>
        <taxon>Actinomycetota</taxon>
        <taxon>Actinomycetes</taxon>
        <taxon>Micrococcales</taxon>
        <taxon>Bogoriellaceae</taxon>
        <taxon>Georgenia</taxon>
    </lineage>
</organism>
<dbReference type="Gene3D" id="3.20.110.10">
    <property type="entry name" value="Glycoside hydrolase 38, N terminal domain"/>
    <property type="match status" value="1"/>
</dbReference>
<evidence type="ECO:0000313" key="4">
    <source>
        <dbReference type="Proteomes" id="UP001500622"/>
    </source>
</evidence>
<proteinExistence type="predicted"/>
<protein>
    <recommendedName>
        <fullName evidence="2">Glycoside hydrolase family 38 N-terminal domain-containing protein</fullName>
    </recommendedName>
</protein>
<accession>A0ABP8LAB3</accession>
<name>A0ABP8LAB3_9MICO</name>
<dbReference type="InterPro" id="IPR011013">
    <property type="entry name" value="Gal_mutarotase_sf_dom"/>
</dbReference>
<dbReference type="InterPro" id="IPR011330">
    <property type="entry name" value="Glyco_hydro/deAcase_b/a-brl"/>
</dbReference>
<gene>
    <name evidence="3" type="ORF">GCM10023169_21350</name>
</gene>
<dbReference type="EMBL" id="BAABGN010000009">
    <property type="protein sequence ID" value="GAA4424569.1"/>
    <property type="molecule type" value="Genomic_DNA"/>
</dbReference>
<comment type="caution">
    <text evidence="3">The sequence shown here is derived from an EMBL/GenBank/DDBJ whole genome shotgun (WGS) entry which is preliminary data.</text>
</comment>
<keyword evidence="4" id="KW-1185">Reference proteome</keyword>
<dbReference type="Pfam" id="PF01074">
    <property type="entry name" value="Glyco_hydro_38N"/>
    <property type="match status" value="1"/>
</dbReference>
<dbReference type="InterPro" id="IPR000602">
    <property type="entry name" value="Glyco_hydro_38_N"/>
</dbReference>
<dbReference type="Proteomes" id="UP001500622">
    <property type="component" value="Unassembled WGS sequence"/>
</dbReference>